<name>A0A0V1JSZ8_TRIPS</name>
<dbReference type="Proteomes" id="UP000054826">
    <property type="component" value="Unassembled WGS sequence"/>
</dbReference>
<sequence>MNRKTNHLRQEEAAYEEKTERGEDEEEQLSVDRRETSCRLIGYQRCQMQLKSEQLPRVSEAVI</sequence>
<accession>A0A0V1JSZ8</accession>
<comment type="caution">
    <text evidence="2">The sequence shown here is derived from an EMBL/GenBank/DDBJ whole genome shotgun (WGS) entry which is preliminary data.</text>
</comment>
<evidence type="ECO:0000256" key="1">
    <source>
        <dbReference type="SAM" id="MobiDB-lite"/>
    </source>
</evidence>
<proteinExistence type="predicted"/>
<feature type="region of interest" description="Disordered" evidence="1">
    <location>
        <begin position="1"/>
        <end position="33"/>
    </location>
</feature>
<gene>
    <name evidence="2" type="ORF">T4C_11772</name>
</gene>
<feature type="compositionally biased region" description="Basic and acidic residues" evidence="1">
    <location>
        <begin position="8"/>
        <end position="21"/>
    </location>
</feature>
<organism evidence="2 3">
    <name type="scientific">Trichinella pseudospiralis</name>
    <name type="common">Parasitic roundworm</name>
    <dbReference type="NCBI Taxonomy" id="6337"/>
    <lineage>
        <taxon>Eukaryota</taxon>
        <taxon>Metazoa</taxon>
        <taxon>Ecdysozoa</taxon>
        <taxon>Nematoda</taxon>
        <taxon>Enoplea</taxon>
        <taxon>Dorylaimia</taxon>
        <taxon>Trichinellida</taxon>
        <taxon>Trichinellidae</taxon>
        <taxon>Trichinella</taxon>
    </lineage>
</organism>
<protein>
    <submittedName>
        <fullName evidence="2">Uncharacterized protein</fullName>
    </submittedName>
</protein>
<dbReference type="EMBL" id="JYDV01000055">
    <property type="protein sequence ID" value="KRZ37701.1"/>
    <property type="molecule type" value="Genomic_DNA"/>
</dbReference>
<reference evidence="2 3" key="1">
    <citation type="submission" date="2015-01" db="EMBL/GenBank/DDBJ databases">
        <title>Evolution of Trichinella species and genotypes.</title>
        <authorList>
            <person name="Korhonen P.K."/>
            <person name="Edoardo P."/>
            <person name="Giuseppe L.R."/>
            <person name="Gasser R.B."/>
        </authorList>
    </citation>
    <scope>NUCLEOTIDE SEQUENCE [LARGE SCALE GENOMIC DNA]</scope>
    <source>
        <strain evidence="2">ISS176</strain>
    </source>
</reference>
<evidence type="ECO:0000313" key="3">
    <source>
        <dbReference type="Proteomes" id="UP000054826"/>
    </source>
</evidence>
<evidence type="ECO:0000313" key="2">
    <source>
        <dbReference type="EMBL" id="KRZ37701.1"/>
    </source>
</evidence>
<dbReference type="AlphaFoldDB" id="A0A0V1JSZ8"/>